<dbReference type="Proteomes" id="UP000299102">
    <property type="component" value="Unassembled WGS sequence"/>
</dbReference>
<sequence>MNPTKTSHAALSRREYVVEKCPSQGGLQRAATEAQTTSSKWFSLHRRKACTSVGSAERRTSKGYTGRFMVALELRRRRLLGISDGRSLYMCRRSWDNVVLIFSNSGFRRWLKRPTVRQLTCKKM</sequence>
<name>A0A4C2A542_EUMVA</name>
<protein>
    <submittedName>
        <fullName evidence="1">Uncharacterized protein</fullName>
    </submittedName>
</protein>
<accession>A0A4C2A542</accession>
<organism evidence="1 2">
    <name type="scientific">Eumeta variegata</name>
    <name type="common">Bagworm moth</name>
    <name type="synonym">Eumeta japonica</name>
    <dbReference type="NCBI Taxonomy" id="151549"/>
    <lineage>
        <taxon>Eukaryota</taxon>
        <taxon>Metazoa</taxon>
        <taxon>Ecdysozoa</taxon>
        <taxon>Arthropoda</taxon>
        <taxon>Hexapoda</taxon>
        <taxon>Insecta</taxon>
        <taxon>Pterygota</taxon>
        <taxon>Neoptera</taxon>
        <taxon>Endopterygota</taxon>
        <taxon>Lepidoptera</taxon>
        <taxon>Glossata</taxon>
        <taxon>Ditrysia</taxon>
        <taxon>Tineoidea</taxon>
        <taxon>Psychidae</taxon>
        <taxon>Oiketicinae</taxon>
        <taxon>Eumeta</taxon>
    </lineage>
</organism>
<dbReference type="AlphaFoldDB" id="A0A4C2A542"/>
<proteinExistence type="predicted"/>
<comment type="caution">
    <text evidence="1">The sequence shown here is derived from an EMBL/GenBank/DDBJ whole genome shotgun (WGS) entry which is preliminary data.</text>
</comment>
<reference evidence="1 2" key="1">
    <citation type="journal article" date="2019" name="Commun. Biol.">
        <title>The bagworm genome reveals a unique fibroin gene that provides high tensile strength.</title>
        <authorList>
            <person name="Kono N."/>
            <person name="Nakamura H."/>
            <person name="Ohtoshi R."/>
            <person name="Tomita M."/>
            <person name="Numata K."/>
            <person name="Arakawa K."/>
        </authorList>
    </citation>
    <scope>NUCLEOTIDE SEQUENCE [LARGE SCALE GENOMIC DNA]</scope>
</reference>
<evidence type="ECO:0000313" key="2">
    <source>
        <dbReference type="Proteomes" id="UP000299102"/>
    </source>
</evidence>
<keyword evidence="2" id="KW-1185">Reference proteome</keyword>
<dbReference type="EMBL" id="BGZK01002597">
    <property type="protein sequence ID" value="GBP95198.1"/>
    <property type="molecule type" value="Genomic_DNA"/>
</dbReference>
<evidence type="ECO:0000313" key="1">
    <source>
        <dbReference type="EMBL" id="GBP95198.1"/>
    </source>
</evidence>
<gene>
    <name evidence="1" type="ORF">EVAR_100957_1</name>
</gene>